<dbReference type="PANTHER" id="PTHR12900">
    <property type="entry name" value="MITOTIC AND DNA DAMAGE CHECKPOINT PROTEIN HUS1"/>
    <property type="match status" value="1"/>
</dbReference>
<sequence length="240" mass="27337">MKLALKLSDVGNFKRILGFVLSVRKQCIFKFKANELNIISVDRESPLIWGTIGSANFSRFDVIAKDECIGLELNVEPLFQIMKNFEKAPVTSDLIIKLQRGEESNTPKDNSSKRKRPVFLHLSYNEDITCTSEISHSFSIPVSLLRGKLIERIQMPPIHNVELIADMNQTLISFFMRIERYKAIDNINVVMNRLGEIKIELKDEGKKISLKWKSLLDTCSPEEVDALTRTDTETPATHVA</sequence>
<dbReference type="GO" id="GO:0033314">
    <property type="term" value="P:mitotic DNA replication checkpoint signaling"/>
    <property type="evidence" value="ECO:0007669"/>
    <property type="project" value="TreeGrafter"/>
</dbReference>
<feature type="non-terminal residue" evidence="3">
    <location>
        <position position="240"/>
    </location>
</feature>
<dbReference type="GO" id="GO:0035861">
    <property type="term" value="C:site of double-strand break"/>
    <property type="evidence" value="ECO:0007669"/>
    <property type="project" value="TreeGrafter"/>
</dbReference>
<dbReference type="OrthoDB" id="419537at2759"/>
<name>A0A1E3NUA0_9ASCO</name>
<gene>
    <name evidence="3" type="ORF">PICMEDRAFT_15008</name>
</gene>
<evidence type="ECO:0000313" key="4">
    <source>
        <dbReference type="Proteomes" id="UP000094455"/>
    </source>
</evidence>
<dbReference type="GO" id="GO:0031573">
    <property type="term" value="P:mitotic intra-S DNA damage checkpoint signaling"/>
    <property type="evidence" value="ECO:0007669"/>
    <property type="project" value="TreeGrafter"/>
</dbReference>
<accession>A0A1E3NUA0</accession>
<dbReference type="GO" id="GO:0000724">
    <property type="term" value="P:double-strand break repair via homologous recombination"/>
    <property type="evidence" value="ECO:0007669"/>
    <property type="project" value="TreeGrafter"/>
</dbReference>
<protein>
    <recommendedName>
        <fullName evidence="5">Checkpoint protein</fullName>
    </recommendedName>
</protein>
<keyword evidence="2" id="KW-0539">Nucleus</keyword>
<dbReference type="Gene3D" id="3.70.10.10">
    <property type="match status" value="1"/>
</dbReference>
<reference evidence="3 4" key="1">
    <citation type="journal article" date="2016" name="Proc. Natl. Acad. Sci. U.S.A.">
        <title>Comparative genomics of biotechnologically important yeasts.</title>
        <authorList>
            <person name="Riley R."/>
            <person name="Haridas S."/>
            <person name="Wolfe K.H."/>
            <person name="Lopes M.R."/>
            <person name="Hittinger C.T."/>
            <person name="Goeker M."/>
            <person name="Salamov A.A."/>
            <person name="Wisecaver J.H."/>
            <person name="Long T.M."/>
            <person name="Calvey C.H."/>
            <person name="Aerts A.L."/>
            <person name="Barry K.W."/>
            <person name="Choi C."/>
            <person name="Clum A."/>
            <person name="Coughlan A.Y."/>
            <person name="Deshpande S."/>
            <person name="Douglass A.P."/>
            <person name="Hanson S.J."/>
            <person name="Klenk H.-P."/>
            <person name="LaButti K.M."/>
            <person name="Lapidus A."/>
            <person name="Lindquist E.A."/>
            <person name="Lipzen A.M."/>
            <person name="Meier-Kolthoff J.P."/>
            <person name="Ohm R.A."/>
            <person name="Otillar R.P."/>
            <person name="Pangilinan J.L."/>
            <person name="Peng Y."/>
            <person name="Rokas A."/>
            <person name="Rosa C.A."/>
            <person name="Scheuner C."/>
            <person name="Sibirny A.A."/>
            <person name="Slot J.C."/>
            <person name="Stielow J.B."/>
            <person name="Sun H."/>
            <person name="Kurtzman C.P."/>
            <person name="Blackwell M."/>
            <person name="Grigoriev I.V."/>
            <person name="Jeffries T.W."/>
        </authorList>
    </citation>
    <scope>NUCLEOTIDE SEQUENCE [LARGE SCALE GENOMIC DNA]</scope>
    <source>
        <strain evidence="3 4">NRRL Y-2026</strain>
    </source>
</reference>
<evidence type="ECO:0008006" key="5">
    <source>
        <dbReference type="Google" id="ProtNLM"/>
    </source>
</evidence>
<evidence type="ECO:0000313" key="3">
    <source>
        <dbReference type="EMBL" id="ODQ49576.1"/>
    </source>
</evidence>
<dbReference type="InterPro" id="IPR007150">
    <property type="entry name" value="HUS1/Mec3"/>
</dbReference>
<keyword evidence="4" id="KW-1185">Reference proteome</keyword>
<comment type="subcellular location">
    <subcellularLocation>
        <location evidence="1">Nucleus</location>
    </subcellularLocation>
</comment>
<dbReference type="STRING" id="763406.A0A1E3NUA0"/>
<dbReference type="Proteomes" id="UP000094455">
    <property type="component" value="Unassembled WGS sequence"/>
</dbReference>
<dbReference type="Pfam" id="PF04005">
    <property type="entry name" value="Hus1"/>
    <property type="match status" value="1"/>
</dbReference>
<proteinExistence type="predicted"/>
<dbReference type="GeneID" id="30177319"/>
<evidence type="ECO:0000256" key="1">
    <source>
        <dbReference type="ARBA" id="ARBA00004123"/>
    </source>
</evidence>
<evidence type="ECO:0000256" key="2">
    <source>
        <dbReference type="ARBA" id="ARBA00023242"/>
    </source>
</evidence>
<dbReference type="EMBL" id="KV454001">
    <property type="protein sequence ID" value="ODQ49576.1"/>
    <property type="molecule type" value="Genomic_DNA"/>
</dbReference>
<dbReference type="GO" id="GO:0044778">
    <property type="term" value="P:meiotic DNA integrity checkpoint signaling"/>
    <property type="evidence" value="ECO:0007669"/>
    <property type="project" value="TreeGrafter"/>
</dbReference>
<organism evidence="3 4">
    <name type="scientific">Pichia membranifaciens NRRL Y-2026</name>
    <dbReference type="NCBI Taxonomy" id="763406"/>
    <lineage>
        <taxon>Eukaryota</taxon>
        <taxon>Fungi</taxon>
        <taxon>Dikarya</taxon>
        <taxon>Ascomycota</taxon>
        <taxon>Saccharomycotina</taxon>
        <taxon>Pichiomycetes</taxon>
        <taxon>Pichiales</taxon>
        <taxon>Pichiaceae</taxon>
        <taxon>Pichia</taxon>
    </lineage>
</organism>
<dbReference type="AlphaFoldDB" id="A0A1E3NUA0"/>
<dbReference type="PANTHER" id="PTHR12900:SF0">
    <property type="entry name" value="CHECKPOINT PROTEIN"/>
    <property type="match status" value="1"/>
</dbReference>
<dbReference type="RefSeq" id="XP_019020689.1">
    <property type="nucleotide sequence ID" value="XM_019160632.1"/>
</dbReference>
<dbReference type="GO" id="GO:0030896">
    <property type="term" value="C:checkpoint clamp complex"/>
    <property type="evidence" value="ECO:0007669"/>
    <property type="project" value="InterPro"/>
</dbReference>
<dbReference type="GO" id="GO:0000723">
    <property type="term" value="P:telomere maintenance"/>
    <property type="evidence" value="ECO:0007669"/>
    <property type="project" value="TreeGrafter"/>
</dbReference>
<dbReference type="GO" id="GO:0006289">
    <property type="term" value="P:nucleotide-excision repair"/>
    <property type="evidence" value="ECO:0007669"/>
    <property type="project" value="TreeGrafter"/>
</dbReference>